<evidence type="ECO:0000313" key="2">
    <source>
        <dbReference type="Proteomes" id="UP000324222"/>
    </source>
</evidence>
<evidence type="ECO:0000313" key="1">
    <source>
        <dbReference type="EMBL" id="MPC28949.1"/>
    </source>
</evidence>
<accession>A0A5B7E6A5</accession>
<keyword evidence="2" id="KW-1185">Reference proteome</keyword>
<protein>
    <submittedName>
        <fullName evidence="1">Uncharacterized protein</fullName>
    </submittedName>
</protein>
<dbReference type="Proteomes" id="UP000324222">
    <property type="component" value="Unassembled WGS sequence"/>
</dbReference>
<comment type="caution">
    <text evidence="1">The sequence shown here is derived from an EMBL/GenBank/DDBJ whole genome shotgun (WGS) entry which is preliminary data.</text>
</comment>
<dbReference type="AlphaFoldDB" id="A0A5B7E6A5"/>
<organism evidence="1 2">
    <name type="scientific">Portunus trituberculatus</name>
    <name type="common">Swimming crab</name>
    <name type="synonym">Neptunus trituberculatus</name>
    <dbReference type="NCBI Taxonomy" id="210409"/>
    <lineage>
        <taxon>Eukaryota</taxon>
        <taxon>Metazoa</taxon>
        <taxon>Ecdysozoa</taxon>
        <taxon>Arthropoda</taxon>
        <taxon>Crustacea</taxon>
        <taxon>Multicrustacea</taxon>
        <taxon>Malacostraca</taxon>
        <taxon>Eumalacostraca</taxon>
        <taxon>Eucarida</taxon>
        <taxon>Decapoda</taxon>
        <taxon>Pleocyemata</taxon>
        <taxon>Brachyura</taxon>
        <taxon>Eubrachyura</taxon>
        <taxon>Portunoidea</taxon>
        <taxon>Portunidae</taxon>
        <taxon>Portuninae</taxon>
        <taxon>Portunus</taxon>
    </lineage>
</organism>
<dbReference type="EMBL" id="VSRR010001992">
    <property type="protein sequence ID" value="MPC28949.1"/>
    <property type="molecule type" value="Genomic_DNA"/>
</dbReference>
<gene>
    <name evidence="1" type="ORF">E2C01_022165</name>
</gene>
<name>A0A5B7E6A5_PORTR</name>
<sequence length="62" mass="7231">MPHKRLWRKNKRLSFSVNSGDRKLEVLEQEGHSTRKSACHSHAALNCPSTRVYRLFICSLIH</sequence>
<proteinExistence type="predicted"/>
<reference evidence="1 2" key="1">
    <citation type="submission" date="2019-05" db="EMBL/GenBank/DDBJ databases">
        <title>Another draft genome of Portunus trituberculatus and its Hox gene families provides insights of decapod evolution.</title>
        <authorList>
            <person name="Jeong J.-H."/>
            <person name="Song I."/>
            <person name="Kim S."/>
            <person name="Choi T."/>
            <person name="Kim D."/>
            <person name="Ryu S."/>
            <person name="Kim W."/>
        </authorList>
    </citation>
    <scope>NUCLEOTIDE SEQUENCE [LARGE SCALE GENOMIC DNA]</scope>
    <source>
        <tissue evidence="1">Muscle</tissue>
    </source>
</reference>